<reference evidence="3 4" key="2">
    <citation type="submission" date="2013-09" db="EMBL/GenBank/DDBJ databases">
        <title>Whole genome comparison of six Crocosphaera watsonii strains with differing phenotypes.</title>
        <authorList>
            <person name="Bench S.R."/>
            <person name="Heller P."/>
            <person name="Frank I."/>
            <person name="Arciniega M."/>
            <person name="Shilova I.N."/>
            <person name="Zehr J.P."/>
        </authorList>
    </citation>
    <scope>NUCLEOTIDE SEQUENCE [LARGE SCALE GENOMIC DNA]</scope>
    <source>
        <strain evidence="3 4">WH 0402</strain>
    </source>
</reference>
<evidence type="ECO:0000256" key="1">
    <source>
        <dbReference type="SAM" id="Coils"/>
    </source>
</evidence>
<protein>
    <recommendedName>
        <fullName evidence="5">Phosphomannomutase</fullName>
    </recommendedName>
</protein>
<comment type="caution">
    <text evidence="3">The sequence shown here is derived from an EMBL/GenBank/DDBJ whole genome shotgun (WGS) entry which is preliminary data.</text>
</comment>
<accession>T2JHF8</accession>
<evidence type="ECO:0000256" key="2">
    <source>
        <dbReference type="SAM" id="Phobius"/>
    </source>
</evidence>
<name>T2JHF8_CROWT</name>
<feature type="transmembrane region" description="Helical" evidence="2">
    <location>
        <begin position="76"/>
        <end position="107"/>
    </location>
</feature>
<dbReference type="AlphaFoldDB" id="T2JHF8"/>
<feature type="coiled-coil region" evidence="1">
    <location>
        <begin position="16"/>
        <end position="71"/>
    </location>
</feature>
<reference evidence="3 4" key="1">
    <citation type="submission" date="2013-01" db="EMBL/GenBank/DDBJ databases">
        <authorList>
            <person name="Bench S."/>
        </authorList>
    </citation>
    <scope>NUCLEOTIDE SEQUENCE [LARGE SCALE GENOMIC DNA]</scope>
    <source>
        <strain evidence="3 4">WH 0402</strain>
    </source>
</reference>
<dbReference type="Gene3D" id="1.20.1170.10">
    <property type="match status" value="1"/>
</dbReference>
<dbReference type="SUPFAM" id="SSF58100">
    <property type="entry name" value="Bacterial hemolysins"/>
    <property type="match status" value="1"/>
</dbReference>
<proteinExistence type="predicted"/>
<gene>
    <name evidence="3" type="ORF">CWATWH0402_425</name>
</gene>
<organism evidence="3 4">
    <name type="scientific">Crocosphaera watsonii WH 0402</name>
    <dbReference type="NCBI Taxonomy" id="1284629"/>
    <lineage>
        <taxon>Bacteria</taxon>
        <taxon>Bacillati</taxon>
        <taxon>Cyanobacteriota</taxon>
        <taxon>Cyanophyceae</taxon>
        <taxon>Oscillatoriophycideae</taxon>
        <taxon>Chroococcales</taxon>
        <taxon>Aphanothecaceae</taxon>
        <taxon>Crocosphaera</taxon>
    </lineage>
</organism>
<keyword evidence="2" id="KW-0812">Transmembrane</keyword>
<evidence type="ECO:0008006" key="5">
    <source>
        <dbReference type="Google" id="ProtNLM"/>
    </source>
</evidence>
<keyword evidence="2" id="KW-0472">Membrane</keyword>
<evidence type="ECO:0000313" key="3">
    <source>
        <dbReference type="EMBL" id="CCQ64710.1"/>
    </source>
</evidence>
<keyword evidence="2" id="KW-1133">Transmembrane helix</keyword>
<dbReference type="RefSeq" id="WP_048322616.1">
    <property type="nucleotide sequence ID" value="NZ_CAQN01000031.1"/>
</dbReference>
<dbReference type="Proteomes" id="UP000018130">
    <property type="component" value="Unassembled WGS sequence"/>
</dbReference>
<keyword evidence="1" id="KW-0175">Coiled coil</keyword>
<evidence type="ECO:0000313" key="4">
    <source>
        <dbReference type="Proteomes" id="UP000018130"/>
    </source>
</evidence>
<dbReference type="EMBL" id="CAQN01000031">
    <property type="protein sequence ID" value="CCQ64710.1"/>
    <property type="molecule type" value="Genomic_DNA"/>
</dbReference>
<sequence>MKNSYKKDKTKSIKIEKDLTEILTDINQKLDCLQKDVTEIKIELTTAKADREVLKGEINALKEDIKEINNSQNNKIWALIWILIWTLIGILITVVTSFLVAGGIFVISGRF</sequence>